<organism evidence="1 2">
    <name type="scientific">Nannocystis pusilla</name>
    <dbReference type="NCBI Taxonomy" id="889268"/>
    <lineage>
        <taxon>Bacteria</taxon>
        <taxon>Pseudomonadati</taxon>
        <taxon>Myxococcota</taxon>
        <taxon>Polyangia</taxon>
        <taxon>Nannocystales</taxon>
        <taxon>Nannocystaceae</taxon>
        <taxon>Nannocystis</taxon>
    </lineage>
</organism>
<evidence type="ECO:0000313" key="1">
    <source>
        <dbReference type="EMBL" id="MCY1011728.1"/>
    </source>
</evidence>
<dbReference type="EMBL" id="JAPNKE010000002">
    <property type="protein sequence ID" value="MCY1011728.1"/>
    <property type="molecule type" value="Genomic_DNA"/>
</dbReference>
<dbReference type="Proteomes" id="UP001150924">
    <property type="component" value="Unassembled WGS sequence"/>
</dbReference>
<comment type="caution">
    <text evidence="1">The sequence shown here is derived from an EMBL/GenBank/DDBJ whole genome shotgun (WGS) entry which is preliminary data.</text>
</comment>
<gene>
    <name evidence="1" type="ORF">OV079_40490</name>
</gene>
<reference evidence="1" key="1">
    <citation type="submission" date="2022-11" db="EMBL/GenBank/DDBJ databases">
        <title>Minimal conservation of predation-associated metabolite biosynthetic gene clusters underscores biosynthetic potential of Myxococcota including descriptions for ten novel species: Archangium lansinium sp. nov., Myxococcus landrumus sp. nov., Nannocystis bai.</title>
        <authorList>
            <person name="Ahearne A."/>
            <person name="Stevens C."/>
            <person name="Phillips K."/>
        </authorList>
    </citation>
    <scope>NUCLEOTIDE SEQUENCE</scope>
    <source>
        <strain evidence="1">Na p29</strain>
    </source>
</reference>
<keyword evidence="2" id="KW-1185">Reference proteome</keyword>
<proteinExistence type="predicted"/>
<accession>A0A9X3J335</accession>
<protein>
    <submittedName>
        <fullName evidence="1">Uncharacterized protein</fullName>
    </submittedName>
</protein>
<sequence length="149" mass="16739">MNLAEMIKAALTLLESIDERLAHIRFGGDCGELRLLAHELLSTPATDRQETTELYYDFLSNMVRSIFLAQCDGTLLSRDKLRIFQLLQEDWSDEAAEGFRASMLTLLGLNEPLPGVPEWLRSAAQRQRDPAYAEAIRACADCPRTKPAV</sequence>
<dbReference type="RefSeq" id="WP_267775028.1">
    <property type="nucleotide sequence ID" value="NZ_JAPNKE010000002.1"/>
</dbReference>
<dbReference type="AlphaFoldDB" id="A0A9X3J335"/>
<evidence type="ECO:0000313" key="2">
    <source>
        <dbReference type="Proteomes" id="UP001150924"/>
    </source>
</evidence>
<name>A0A9X3J335_9BACT</name>